<dbReference type="Proteomes" id="UP000036902">
    <property type="component" value="Chromosome"/>
</dbReference>
<dbReference type="STRING" id="1134435.AC731_013190"/>
<dbReference type="AlphaFoldDB" id="A0A127K788"/>
<evidence type="ECO:0000313" key="3">
    <source>
        <dbReference type="Proteomes" id="UP000036902"/>
    </source>
</evidence>
<accession>A0A127K788</accession>
<dbReference type="KEGG" id="thu:AC731_013190"/>
<dbReference type="InterPro" id="IPR001509">
    <property type="entry name" value="Epimerase_deHydtase"/>
</dbReference>
<protein>
    <submittedName>
        <fullName evidence="2">NAD-dependent dehydratase</fullName>
    </submittedName>
</protein>
<dbReference type="CDD" id="cd05232">
    <property type="entry name" value="UDP_G4E_4_SDR_e"/>
    <property type="match status" value="1"/>
</dbReference>
<dbReference type="SUPFAM" id="SSF51735">
    <property type="entry name" value="NAD(P)-binding Rossmann-fold domains"/>
    <property type="match status" value="1"/>
</dbReference>
<organism evidence="2 3">
    <name type="scientific">Thauera humireducens</name>
    <dbReference type="NCBI Taxonomy" id="1134435"/>
    <lineage>
        <taxon>Bacteria</taxon>
        <taxon>Pseudomonadati</taxon>
        <taxon>Pseudomonadota</taxon>
        <taxon>Betaproteobacteria</taxon>
        <taxon>Rhodocyclales</taxon>
        <taxon>Zoogloeaceae</taxon>
        <taxon>Thauera</taxon>
    </lineage>
</organism>
<dbReference type="EMBL" id="CP014646">
    <property type="protein sequence ID" value="AMO37807.1"/>
    <property type="molecule type" value="Genomic_DNA"/>
</dbReference>
<dbReference type="PANTHER" id="PTHR43245:SF58">
    <property type="entry name" value="BLL5923 PROTEIN"/>
    <property type="match status" value="1"/>
</dbReference>
<feature type="domain" description="NAD-dependent epimerase/dehydratase" evidence="1">
    <location>
        <begin position="9"/>
        <end position="227"/>
    </location>
</feature>
<proteinExistence type="predicted"/>
<dbReference type="InterPro" id="IPR050177">
    <property type="entry name" value="Lipid_A_modif_metabolic_enz"/>
</dbReference>
<keyword evidence="3" id="KW-1185">Reference proteome</keyword>
<sequence length="317" mass="33210">MGRDDGWTLVTGANGFVGSALMGRLQAEGLQPLGTCRGTSLNERCVAAPPLEAGGDWSGLLKGVDTVVHTAARVHVMRDTSSNPLDAFRAVNVTGSLNLARQAESAGVKRFVFISSVKVNGEETRHGRPFAAGNDPAPEDAYGISKAEAEAGLRAISAETGMELVIIRPPLVYGPGVKGNFAAMMRAVAHGLPLPFGAVTDSRRSLVGLDNLVDLIVTCIDHPAAANQTFLVSDNEDLSTANLLRRLGAAMGKGARLLNVPPALLSAAAAMIGKRAIAQRLLGNLQVDISHTCRTLGWKPPISVDEGLRRTVQGGIR</sequence>
<reference evidence="3" key="1">
    <citation type="submission" date="2016-03" db="EMBL/GenBank/DDBJ databases">
        <authorList>
            <person name="Ma C."/>
            <person name="Zhou S."/>
            <person name="Yang G."/>
        </authorList>
    </citation>
    <scope>NUCLEOTIDE SEQUENCE [LARGE SCALE GENOMIC DNA]</scope>
    <source>
        <strain evidence="3">SgZ-1</strain>
    </source>
</reference>
<dbReference type="Gene3D" id="3.40.50.720">
    <property type="entry name" value="NAD(P)-binding Rossmann-like Domain"/>
    <property type="match status" value="1"/>
</dbReference>
<gene>
    <name evidence="2" type="ORF">AC731_013190</name>
</gene>
<dbReference type="InterPro" id="IPR036291">
    <property type="entry name" value="NAD(P)-bd_dom_sf"/>
</dbReference>
<name>A0A127K788_9RHOO</name>
<dbReference type="Pfam" id="PF01370">
    <property type="entry name" value="Epimerase"/>
    <property type="match status" value="1"/>
</dbReference>
<evidence type="ECO:0000313" key="2">
    <source>
        <dbReference type="EMBL" id="AMO37807.1"/>
    </source>
</evidence>
<dbReference type="PANTHER" id="PTHR43245">
    <property type="entry name" value="BIFUNCTIONAL POLYMYXIN RESISTANCE PROTEIN ARNA"/>
    <property type="match status" value="1"/>
</dbReference>
<evidence type="ECO:0000259" key="1">
    <source>
        <dbReference type="Pfam" id="PF01370"/>
    </source>
</evidence>
<dbReference type="RefSeq" id="WP_048706753.1">
    <property type="nucleotide sequence ID" value="NZ_CP014646.1"/>
</dbReference>